<dbReference type="InterPro" id="IPR002550">
    <property type="entry name" value="CNNM"/>
</dbReference>
<accession>A0AAW5N429</accession>
<dbReference type="GO" id="GO:0005886">
    <property type="term" value="C:plasma membrane"/>
    <property type="evidence" value="ECO:0007669"/>
    <property type="project" value="UniProtKB-SubCell"/>
</dbReference>
<dbReference type="InterPro" id="IPR036318">
    <property type="entry name" value="FAD-bd_PCMH-like_sf"/>
</dbReference>
<evidence type="ECO:0000256" key="7">
    <source>
        <dbReference type="ARBA" id="ARBA00023122"/>
    </source>
</evidence>
<feature type="transmembrane region" description="Helical" evidence="11">
    <location>
        <begin position="82"/>
        <end position="105"/>
    </location>
</feature>
<dbReference type="Gene3D" id="3.30.465.10">
    <property type="match status" value="1"/>
</dbReference>
<dbReference type="InterPro" id="IPR016169">
    <property type="entry name" value="FAD-bd_PCMH_sub2"/>
</dbReference>
<dbReference type="InterPro" id="IPR044751">
    <property type="entry name" value="Ion_transp-like_CBS"/>
</dbReference>
<keyword evidence="7 9" id="KW-0129">CBS domain</keyword>
<feature type="domain" description="CNNM transmembrane" evidence="13">
    <location>
        <begin position="22"/>
        <end position="213"/>
    </location>
</feature>
<evidence type="ECO:0000256" key="1">
    <source>
        <dbReference type="ARBA" id="ARBA00004651"/>
    </source>
</evidence>
<dbReference type="PROSITE" id="PS51371">
    <property type="entry name" value="CBS"/>
    <property type="match status" value="2"/>
</dbReference>
<dbReference type="PANTHER" id="PTHR22777:SF32">
    <property type="entry name" value="UPF0053 INNER MEMBRANE PROTEIN YFJD"/>
    <property type="match status" value="1"/>
</dbReference>
<dbReference type="PANTHER" id="PTHR22777">
    <property type="entry name" value="HEMOLYSIN-RELATED"/>
    <property type="match status" value="1"/>
</dbReference>
<comment type="similarity">
    <text evidence="2">Belongs to the UPF0053 family.</text>
</comment>
<dbReference type="InterPro" id="IPR046342">
    <property type="entry name" value="CBS_dom_sf"/>
</dbReference>
<evidence type="ECO:0000259" key="12">
    <source>
        <dbReference type="PROSITE" id="PS51371"/>
    </source>
</evidence>
<dbReference type="GO" id="GO:0050660">
    <property type="term" value="F:flavin adenine dinucleotide binding"/>
    <property type="evidence" value="ECO:0007669"/>
    <property type="project" value="InterPro"/>
</dbReference>
<dbReference type="InterPro" id="IPR005170">
    <property type="entry name" value="Transptr-assoc_dom"/>
</dbReference>
<organism evidence="14 15">
    <name type="scientific">Phocaeicola barnesiae</name>
    <dbReference type="NCBI Taxonomy" id="376804"/>
    <lineage>
        <taxon>Bacteria</taxon>
        <taxon>Pseudomonadati</taxon>
        <taxon>Bacteroidota</taxon>
        <taxon>Bacteroidia</taxon>
        <taxon>Bacteroidales</taxon>
        <taxon>Bacteroidaceae</taxon>
        <taxon>Phocaeicola</taxon>
    </lineage>
</organism>
<dbReference type="PROSITE" id="PS51846">
    <property type="entry name" value="CNNM"/>
    <property type="match status" value="1"/>
</dbReference>
<evidence type="ECO:0000256" key="5">
    <source>
        <dbReference type="ARBA" id="ARBA00022737"/>
    </source>
</evidence>
<keyword evidence="4 10" id="KW-0812">Transmembrane</keyword>
<protein>
    <submittedName>
        <fullName evidence="14">Gliding motility-associated protein GldE</fullName>
    </submittedName>
</protein>
<dbReference type="AlphaFoldDB" id="A0AAW5N429"/>
<dbReference type="EMBL" id="JANRHJ010000008">
    <property type="protein sequence ID" value="MCR8873917.1"/>
    <property type="molecule type" value="Genomic_DNA"/>
</dbReference>
<dbReference type="RefSeq" id="WP_018709767.1">
    <property type="nucleotide sequence ID" value="NZ_CALULB010000004.1"/>
</dbReference>
<keyword evidence="15" id="KW-1185">Reference proteome</keyword>
<gene>
    <name evidence="14" type="primary">gldE</name>
    <name evidence="14" type="ORF">NW209_07810</name>
</gene>
<dbReference type="SMART" id="SM00116">
    <property type="entry name" value="CBS"/>
    <property type="match status" value="2"/>
</dbReference>
<keyword evidence="5" id="KW-0677">Repeat</keyword>
<dbReference type="InterPro" id="IPR019862">
    <property type="entry name" value="Motility-assoc_prot_GldE"/>
</dbReference>
<dbReference type="InterPro" id="IPR000644">
    <property type="entry name" value="CBS_dom"/>
</dbReference>
<dbReference type="GeneID" id="82442298"/>
<evidence type="ECO:0000256" key="2">
    <source>
        <dbReference type="ARBA" id="ARBA00006337"/>
    </source>
</evidence>
<evidence type="ECO:0000256" key="4">
    <source>
        <dbReference type="ARBA" id="ARBA00022692"/>
    </source>
</evidence>
<name>A0AAW5N429_9BACT</name>
<feature type="domain" description="CBS" evidence="12">
    <location>
        <begin position="230"/>
        <end position="289"/>
    </location>
</feature>
<proteinExistence type="inferred from homology"/>
<dbReference type="SMART" id="SM01091">
    <property type="entry name" value="CorC_HlyC"/>
    <property type="match status" value="1"/>
</dbReference>
<reference evidence="14 15" key="1">
    <citation type="submission" date="2022-08" db="EMBL/GenBank/DDBJ databases">
        <authorList>
            <person name="Zeman M."/>
            <person name="Kubasova T."/>
        </authorList>
    </citation>
    <scope>NUCLEOTIDE SEQUENCE [LARGE SCALE GENOMIC DNA]</scope>
    <source>
        <strain evidence="14 15">ET62</strain>
    </source>
</reference>
<sequence length="456" mass="51513">MDPDSYLCRLADLCDGVTVMSPSMGAIIALCLVVVLLYASGFVSASEIAFFSLSPSDLNSIEEEEHRSDKKIKALLNDSERLLATILISNNFVNVTIIMLCNYFFEEVVDFGSAQILEFLVITVLLTFLLLLFGEIMPKIFSAQHTLAFCRKSAPVIYVLRSVFRPVSSLLMKSGFIVNKLAQRKKKVSNISVDELSHALELTDKNEISEESNMLEGIIRFGGETAKEVMTSRLDMVDLPIDTTYPDVLKCIVENAYSRIPVYEDSRDNIKGILYIKDLLPYLDKGPDFKWQNLIRPAFFVPETKMIDDLLRDFQTNKVHIAIVVDEFGGTSGMITMEDIIEEIVGEINDEYDDEERMYVRLSENTYVFEAKTLLSDFYKIMKIDPDDFSEAAGDADTLAGLLLELKGEFPALHEVLTYGDYRFEVLEMDARRILKIKVIVVPVESLPVVEAKKEP</sequence>
<evidence type="ECO:0000256" key="9">
    <source>
        <dbReference type="PROSITE-ProRule" id="PRU00703"/>
    </source>
</evidence>
<evidence type="ECO:0000313" key="14">
    <source>
        <dbReference type="EMBL" id="MCR8873917.1"/>
    </source>
</evidence>
<evidence type="ECO:0000256" key="6">
    <source>
        <dbReference type="ARBA" id="ARBA00022989"/>
    </source>
</evidence>
<evidence type="ECO:0000256" key="3">
    <source>
        <dbReference type="ARBA" id="ARBA00022475"/>
    </source>
</evidence>
<dbReference type="Proteomes" id="UP001204579">
    <property type="component" value="Unassembled WGS sequence"/>
</dbReference>
<feature type="domain" description="CBS" evidence="12">
    <location>
        <begin position="294"/>
        <end position="351"/>
    </location>
</feature>
<evidence type="ECO:0000259" key="13">
    <source>
        <dbReference type="PROSITE" id="PS51846"/>
    </source>
</evidence>
<dbReference type="CDD" id="cd04590">
    <property type="entry name" value="CBS_pair_CorC_HlyC_assoc"/>
    <property type="match status" value="1"/>
</dbReference>
<keyword evidence="6 10" id="KW-1133">Transmembrane helix</keyword>
<evidence type="ECO:0000256" key="10">
    <source>
        <dbReference type="PROSITE-ProRule" id="PRU01193"/>
    </source>
</evidence>
<feature type="transmembrane region" description="Helical" evidence="11">
    <location>
        <begin position="111"/>
        <end position="133"/>
    </location>
</feature>
<dbReference type="NCBIfam" id="TIGR03520">
    <property type="entry name" value="GldE"/>
    <property type="match status" value="1"/>
</dbReference>
<comment type="caution">
    <text evidence="14">The sequence shown here is derived from an EMBL/GenBank/DDBJ whole genome shotgun (WGS) entry which is preliminary data.</text>
</comment>
<dbReference type="SUPFAM" id="SSF54631">
    <property type="entry name" value="CBS-domain pair"/>
    <property type="match status" value="1"/>
</dbReference>
<keyword evidence="8 10" id="KW-0472">Membrane</keyword>
<dbReference type="SUPFAM" id="SSF56176">
    <property type="entry name" value="FAD-binding/transporter-associated domain-like"/>
    <property type="match status" value="1"/>
</dbReference>
<evidence type="ECO:0000256" key="11">
    <source>
        <dbReference type="SAM" id="Phobius"/>
    </source>
</evidence>
<evidence type="ECO:0000313" key="15">
    <source>
        <dbReference type="Proteomes" id="UP001204579"/>
    </source>
</evidence>
<dbReference type="Gene3D" id="3.10.580.10">
    <property type="entry name" value="CBS-domain"/>
    <property type="match status" value="1"/>
</dbReference>
<dbReference type="FunFam" id="3.10.580.10:FF:000002">
    <property type="entry name" value="Magnesium/cobalt efflux protein CorC"/>
    <property type="match status" value="1"/>
</dbReference>
<comment type="subcellular location">
    <subcellularLocation>
        <location evidence="1">Cell membrane</location>
        <topology evidence="1">Multi-pass membrane protein</topology>
    </subcellularLocation>
</comment>
<feature type="transmembrane region" description="Helical" evidence="11">
    <location>
        <begin position="26"/>
        <end position="51"/>
    </location>
</feature>
<dbReference type="Pfam" id="PF03471">
    <property type="entry name" value="CorC_HlyC"/>
    <property type="match status" value="1"/>
</dbReference>
<dbReference type="Pfam" id="PF00571">
    <property type="entry name" value="CBS"/>
    <property type="match status" value="2"/>
</dbReference>
<evidence type="ECO:0000256" key="8">
    <source>
        <dbReference type="ARBA" id="ARBA00023136"/>
    </source>
</evidence>
<keyword evidence="3" id="KW-1003">Cell membrane</keyword>
<dbReference type="Pfam" id="PF01595">
    <property type="entry name" value="CNNM"/>
    <property type="match status" value="1"/>
</dbReference>